<protein>
    <submittedName>
        <fullName evidence="2">Uncharacterized protein</fullName>
    </submittedName>
</protein>
<dbReference type="AlphaFoldDB" id="A0A9P6R7G1"/>
<feature type="signal peptide" evidence="1">
    <location>
        <begin position="1"/>
        <end position="20"/>
    </location>
</feature>
<comment type="caution">
    <text evidence="2">The sequence shown here is derived from an EMBL/GenBank/DDBJ whole genome shotgun (WGS) entry which is preliminary data.</text>
</comment>
<evidence type="ECO:0000313" key="3">
    <source>
        <dbReference type="Proteomes" id="UP000738325"/>
    </source>
</evidence>
<name>A0A9P6R7G1_9FUNG</name>
<dbReference type="Proteomes" id="UP000738325">
    <property type="component" value="Unassembled WGS sequence"/>
</dbReference>
<accession>A0A9P6R7G1</accession>
<evidence type="ECO:0000313" key="2">
    <source>
        <dbReference type="EMBL" id="KAG0314055.1"/>
    </source>
</evidence>
<organism evidence="2 3">
    <name type="scientific">Dissophora globulifera</name>
    <dbReference type="NCBI Taxonomy" id="979702"/>
    <lineage>
        <taxon>Eukaryota</taxon>
        <taxon>Fungi</taxon>
        <taxon>Fungi incertae sedis</taxon>
        <taxon>Mucoromycota</taxon>
        <taxon>Mortierellomycotina</taxon>
        <taxon>Mortierellomycetes</taxon>
        <taxon>Mortierellales</taxon>
        <taxon>Mortierellaceae</taxon>
        <taxon>Dissophora</taxon>
    </lineage>
</organism>
<reference evidence="2" key="1">
    <citation type="journal article" date="2020" name="Fungal Divers.">
        <title>Resolving the Mortierellaceae phylogeny through synthesis of multi-gene phylogenetics and phylogenomics.</title>
        <authorList>
            <person name="Vandepol N."/>
            <person name="Liber J."/>
            <person name="Desiro A."/>
            <person name="Na H."/>
            <person name="Kennedy M."/>
            <person name="Barry K."/>
            <person name="Grigoriev I.V."/>
            <person name="Miller A.N."/>
            <person name="O'Donnell K."/>
            <person name="Stajich J.E."/>
            <person name="Bonito G."/>
        </authorList>
    </citation>
    <scope>NUCLEOTIDE SEQUENCE</scope>
    <source>
        <strain evidence="2">REB-010B</strain>
    </source>
</reference>
<keyword evidence="1" id="KW-0732">Signal</keyword>
<dbReference type="OrthoDB" id="2416858at2759"/>
<evidence type="ECO:0000256" key="1">
    <source>
        <dbReference type="SAM" id="SignalP"/>
    </source>
</evidence>
<sequence length="75" mass="7833">MKFNIVAIVAALTVVASVAAIPTSDSEINTVELMKRATCCSGGCGAHDCCVYRTCTQYGGPTQCGSTKCCLKYNC</sequence>
<dbReference type="EMBL" id="JAAAIP010000647">
    <property type="protein sequence ID" value="KAG0314055.1"/>
    <property type="molecule type" value="Genomic_DNA"/>
</dbReference>
<keyword evidence="3" id="KW-1185">Reference proteome</keyword>
<gene>
    <name evidence="2" type="ORF">BGZ99_008386</name>
</gene>
<proteinExistence type="predicted"/>
<feature type="chain" id="PRO_5040225409" evidence="1">
    <location>
        <begin position="21"/>
        <end position="75"/>
    </location>
</feature>